<name>U7QG91_9CYAN</name>
<dbReference type="OrthoDB" id="474108at2"/>
<accession>U7QG91</accession>
<organism evidence="3 4">
    <name type="scientific">Lyngbya aestuarii BL J</name>
    <dbReference type="NCBI Taxonomy" id="1348334"/>
    <lineage>
        <taxon>Bacteria</taxon>
        <taxon>Bacillati</taxon>
        <taxon>Cyanobacteriota</taxon>
        <taxon>Cyanophyceae</taxon>
        <taxon>Oscillatoriophycideae</taxon>
        <taxon>Oscillatoriales</taxon>
        <taxon>Microcoleaceae</taxon>
        <taxon>Lyngbya</taxon>
    </lineage>
</organism>
<protein>
    <submittedName>
        <fullName evidence="3">AAA domain protein</fullName>
    </submittedName>
</protein>
<dbReference type="PATRIC" id="fig|1348334.3.peg.3603"/>
<feature type="region of interest" description="Disordered" evidence="2">
    <location>
        <begin position="393"/>
        <end position="412"/>
    </location>
</feature>
<dbReference type="InterPro" id="IPR027417">
    <property type="entry name" value="P-loop_NTPase"/>
</dbReference>
<evidence type="ECO:0000313" key="3">
    <source>
        <dbReference type="EMBL" id="ERT06307.1"/>
    </source>
</evidence>
<comment type="caution">
    <text evidence="3">The sequence shown here is derived from an EMBL/GenBank/DDBJ whole genome shotgun (WGS) entry which is preliminary data.</text>
</comment>
<evidence type="ECO:0000256" key="2">
    <source>
        <dbReference type="SAM" id="MobiDB-lite"/>
    </source>
</evidence>
<keyword evidence="1" id="KW-0175">Coiled coil</keyword>
<dbReference type="AlphaFoldDB" id="U7QG91"/>
<sequence length="638" mass="71876">MNTNSSAIDNIIREHNPFEGNTVVRSSQIWGKSFPDVPSINAHASNAILEAVSKVRQGKLETVGITITGEKGLGKTQVISRIRHQLQSDEKTLFIYLGKYGSLNKIKCEFLQAVASSLRAYGKYQGVMQWQEIAAYLINKAKNLKCSPNQYIAKFQKPSSKLVESLVNQILQTKPEINNPYLVRAILWTLAPQSLSIYANHWLAGHELAEKQANALGLPNPKQEDKEAEAFTTACQILDLVSDYKLPVICFDELDRTDVDDNGFTTAQIIASLSKDFYNNLKRGIFLLSMYEETWRDQVKVLPQAEAIIERIANYPTPKETIKLSYLNSESVVTVVSYWLKEFYDSHQATPPSHLYPFDENKLREFGKQKPSVRDILNWCSHHWVVPRDEKEEKITVEQNPNTSSVSVKPPHKSPVEAAFRRELKEVEESIDDAMEDNDAIASALLMGFENLIEKTVNGVEVESIDKFTGNNCYVQFKINGKDNGKDVKIGVAVIQQPNGIGVQARLNQLTDYERFNLTRGCLVRSKKISPNARSARQYLNQLLHKKGGEWVALKPEHIKPLLAIFQVDKERESYELTSEDIQSYIDEKGLAINNPLIQEILSDPSGQEPDIITDDNISISVPKTVLASAQLLELDLS</sequence>
<keyword evidence="4" id="KW-1185">Reference proteome</keyword>
<proteinExistence type="predicted"/>
<dbReference type="SUPFAM" id="SSF52540">
    <property type="entry name" value="P-loop containing nucleoside triphosphate hydrolases"/>
    <property type="match status" value="1"/>
</dbReference>
<dbReference type="EMBL" id="AUZM01000038">
    <property type="protein sequence ID" value="ERT06307.1"/>
    <property type="molecule type" value="Genomic_DNA"/>
</dbReference>
<reference evidence="3 4" key="1">
    <citation type="journal article" date="2013" name="Front. Microbiol.">
        <title>Comparative genomic analyses of the cyanobacterium, Lyngbya aestuarii BL J, a powerful hydrogen producer.</title>
        <authorList>
            <person name="Kothari A."/>
            <person name="Vaughn M."/>
            <person name="Garcia-Pichel F."/>
        </authorList>
    </citation>
    <scope>NUCLEOTIDE SEQUENCE [LARGE SCALE GENOMIC DNA]</scope>
    <source>
        <strain evidence="3 4">BL J</strain>
    </source>
</reference>
<feature type="coiled-coil region" evidence="1">
    <location>
        <begin position="417"/>
        <end position="444"/>
    </location>
</feature>
<dbReference type="RefSeq" id="WP_023067411.1">
    <property type="nucleotide sequence ID" value="NZ_AUZM01000038.1"/>
</dbReference>
<evidence type="ECO:0000256" key="1">
    <source>
        <dbReference type="SAM" id="Coils"/>
    </source>
</evidence>
<dbReference type="Proteomes" id="UP000017127">
    <property type="component" value="Unassembled WGS sequence"/>
</dbReference>
<gene>
    <name evidence="3" type="ORF">M595_3724</name>
</gene>
<evidence type="ECO:0000313" key="4">
    <source>
        <dbReference type="Proteomes" id="UP000017127"/>
    </source>
</evidence>